<comment type="similarity">
    <text evidence="2">Belongs to the IucA/IucC family.</text>
</comment>
<feature type="domain" description="Aerobactin siderophore biosynthesis IucA/IucC N-terminal" evidence="3">
    <location>
        <begin position="151"/>
        <end position="385"/>
    </location>
</feature>
<name>A0A1G8S7J6_ANEMI</name>
<dbReference type="EMBL" id="FNED01000014">
    <property type="protein sequence ID" value="SDJ24755.1"/>
    <property type="molecule type" value="Genomic_DNA"/>
</dbReference>
<dbReference type="GO" id="GO:0016881">
    <property type="term" value="F:acid-amino acid ligase activity"/>
    <property type="evidence" value="ECO:0007669"/>
    <property type="project" value="UniProtKB-ARBA"/>
</dbReference>
<accession>A0A1G8S7J6</accession>
<reference evidence="5 6" key="1">
    <citation type="submission" date="2016-10" db="EMBL/GenBank/DDBJ databases">
        <authorList>
            <person name="de Groot N.N."/>
        </authorList>
    </citation>
    <scope>NUCLEOTIDE SEQUENCE [LARGE SCALE GENOMIC DNA]</scope>
    <source>
        <strain evidence="5 6">DSM 2895</strain>
    </source>
</reference>
<protein>
    <submittedName>
        <fullName evidence="5">Siderophore synthetase component</fullName>
    </submittedName>
</protein>
<gene>
    <name evidence="5" type="ORF">SAMN04487909_11471</name>
</gene>
<sequence length="601" mass="69117">MHHMKDIAEKATIQSFLNCYLRETGNYVKHAFKRFDYVLFEKHPASPQTVFVSTLPVQGIEIIIPVRYLSATGRHLFSFPIYYRTEASRMPQPADYITLTSLIAKELLLEQGRTDAEDEFILRVILSSRNIQRYVENRVEDMYSLTRTDFSFIEAEQSLLLGHLLHPTPKSKQGISEEEERIFSPELKGEFQLHYFKAHPSIVLQDSSVEKSAAAIIKEEISNDPSVGQGFIEENYRDKAVLLPAHPLQARALMEKPEVQGLLKNGLLEYIGPLGRKFTATSSVRTVYSRQARYMYKFSIPIKITNSLRANKQKELDRGVEISRLLQTEVGERLSKRYGNFRIISDPAYINIKLQGEESGFEVVIRENPFYEDDKHASLIAGLCQDHAYGGKSRLGSIIEEIAVQEGRTTEEVSVDWFKKYLSISLEPIIWLYEEYGLALEAHQQNAIVRLKDGYPDIFYYRDNQGYYYCESKADRLAGLIPELSRKSHTICSDHVAEERLRYYFFFNHLFGLINGFGTAGLVQEEKLLQTLRESLEGQYRQTGETCNLLYSLLHMSELPCKANLLTRFYDMDELVGSLEAQSVYTVIQNPLLQKVGMLYE</sequence>
<evidence type="ECO:0000256" key="1">
    <source>
        <dbReference type="ARBA" id="ARBA00004924"/>
    </source>
</evidence>
<proteinExistence type="inferred from homology"/>
<evidence type="ECO:0000259" key="4">
    <source>
        <dbReference type="Pfam" id="PF06276"/>
    </source>
</evidence>
<evidence type="ECO:0000313" key="6">
    <source>
        <dbReference type="Proteomes" id="UP000182836"/>
    </source>
</evidence>
<dbReference type="OrthoDB" id="2989563at2"/>
<dbReference type="InterPro" id="IPR022770">
    <property type="entry name" value="IucA/IucC-like_C"/>
</dbReference>
<dbReference type="Pfam" id="PF04183">
    <property type="entry name" value="IucA_IucC"/>
    <property type="match status" value="1"/>
</dbReference>
<evidence type="ECO:0000259" key="3">
    <source>
        <dbReference type="Pfam" id="PF04183"/>
    </source>
</evidence>
<dbReference type="PANTHER" id="PTHR34384">
    <property type="entry name" value="L-2,3-DIAMINOPROPANOATE--CITRATE LIGASE"/>
    <property type="match status" value="1"/>
</dbReference>
<dbReference type="Gene3D" id="1.10.510.40">
    <property type="match status" value="1"/>
</dbReference>
<dbReference type="GO" id="GO:0019290">
    <property type="term" value="P:siderophore biosynthetic process"/>
    <property type="evidence" value="ECO:0007669"/>
    <property type="project" value="InterPro"/>
</dbReference>
<dbReference type="AlphaFoldDB" id="A0A1G8S7J6"/>
<organism evidence="5 6">
    <name type="scientific">Aneurinibacillus migulanus</name>
    <name type="common">Bacillus migulanus</name>
    <dbReference type="NCBI Taxonomy" id="47500"/>
    <lineage>
        <taxon>Bacteria</taxon>
        <taxon>Bacillati</taxon>
        <taxon>Bacillota</taxon>
        <taxon>Bacilli</taxon>
        <taxon>Bacillales</taxon>
        <taxon>Paenibacillaceae</taxon>
        <taxon>Aneurinibacillus group</taxon>
        <taxon>Aneurinibacillus</taxon>
    </lineage>
</organism>
<dbReference type="InterPro" id="IPR007310">
    <property type="entry name" value="Aerobactin_biosyn_IucA/IucC_N"/>
</dbReference>
<dbReference type="InterPro" id="IPR037455">
    <property type="entry name" value="LucA/IucC-like"/>
</dbReference>
<feature type="domain" description="Aerobactin siderophore biosynthesis IucA/IucC-like C-terminal" evidence="4">
    <location>
        <begin position="416"/>
        <end position="575"/>
    </location>
</feature>
<dbReference type="Proteomes" id="UP000182836">
    <property type="component" value="Unassembled WGS sequence"/>
</dbReference>
<evidence type="ECO:0000313" key="5">
    <source>
        <dbReference type="EMBL" id="SDJ24755.1"/>
    </source>
</evidence>
<dbReference type="Pfam" id="PF06276">
    <property type="entry name" value="FhuF"/>
    <property type="match status" value="1"/>
</dbReference>
<comment type="pathway">
    <text evidence="1">Siderophore biosynthesis.</text>
</comment>
<dbReference type="PANTHER" id="PTHR34384:SF5">
    <property type="entry name" value="L-2,3-DIAMINOPROPANOATE--CITRATE LIGASE"/>
    <property type="match status" value="1"/>
</dbReference>
<evidence type="ECO:0000256" key="2">
    <source>
        <dbReference type="ARBA" id="ARBA00007832"/>
    </source>
</evidence>